<reference evidence="5 6" key="1">
    <citation type="journal article" date="2020" name="ISME J.">
        <title>Comparative genomics reveals insights into cyanobacterial evolution and habitat adaptation.</title>
        <authorList>
            <person name="Chen M.Y."/>
            <person name="Teng W.K."/>
            <person name="Zhao L."/>
            <person name="Hu C.X."/>
            <person name="Zhou Y.K."/>
            <person name="Han B.P."/>
            <person name="Song L.R."/>
            <person name="Shu W.S."/>
        </authorList>
    </citation>
    <scope>NUCLEOTIDE SEQUENCE [LARGE SCALE GENOMIC DNA]</scope>
    <source>
        <strain evidence="5 6">FACHB-248</strain>
    </source>
</reference>
<dbReference type="Proteomes" id="UP000660380">
    <property type="component" value="Unassembled WGS sequence"/>
</dbReference>
<dbReference type="Gene3D" id="1.10.10.60">
    <property type="entry name" value="Homeodomain-like"/>
    <property type="match status" value="2"/>
</dbReference>
<dbReference type="PANTHER" id="PTHR46796">
    <property type="entry name" value="HTH-TYPE TRANSCRIPTIONAL ACTIVATOR RHAS-RELATED"/>
    <property type="match status" value="1"/>
</dbReference>
<dbReference type="PANTHER" id="PTHR46796:SF6">
    <property type="entry name" value="ARAC SUBFAMILY"/>
    <property type="match status" value="1"/>
</dbReference>
<dbReference type="SUPFAM" id="SSF46689">
    <property type="entry name" value="Homeodomain-like"/>
    <property type="match status" value="2"/>
</dbReference>
<accession>A0ABR8GP26</accession>
<keyword evidence="1" id="KW-0805">Transcription regulation</keyword>
<evidence type="ECO:0000313" key="6">
    <source>
        <dbReference type="Proteomes" id="UP000660380"/>
    </source>
</evidence>
<evidence type="ECO:0000313" key="5">
    <source>
        <dbReference type="EMBL" id="MBD2605179.1"/>
    </source>
</evidence>
<evidence type="ECO:0000256" key="1">
    <source>
        <dbReference type="ARBA" id="ARBA00023015"/>
    </source>
</evidence>
<dbReference type="InterPro" id="IPR050204">
    <property type="entry name" value="AraC_XylS_family_regulators"/>
</dbReference>
<keyword evidence="2" id="KW-0238">DNA-binding</keyword>
<dbReference type="RefSeq" id="WP_051502872.1">
    <property type="nucleotide sequence ID" value="NZ_JACJTA010000020.1"/>
</dbReference>
<keyword evidence="3" id="KW-0804">Transcription</keyword>
<dbReference type="InterPro" id="IPR009057">
    <property type="entry name" value="Homeodomain-like_sf"/>
</dbReference>
<dbReference type="InterPro" id="IPR018060">
    <property type="entry name" value="HTH_AraC"/>
</dbReference>
<proteinExistence type="predicted"/>
<name>A0ABR8GP26_9CYAN</name>
<dbReference type="Pfam" id="PF12833">
    <property type="entry name" value="HTH_18"/>
    <property type="match status" value="1"/>
</dbReference>
<evidence type="ECO:0000256" key="2">
    <source>
        <dbReference type="ARBA" id="ARBA00023125"/>
    </source>
</evidence>
<protein>
    <submittedName>
        <fullName evidence="5">Helix-turn-helix transcriptional regulator</fullName>
    </submittedName>
</protein>
<dbReference type="PROSITE" id="PS01124">
    <property type="entry name" value="HTH_ARAC_FAMILY_2"/>
    <property type="match status" value="1"/>
</dbReference>
<comment type="caution">
    <text evidence="5">The sequence shown here is derived from an EMBL/GenBank/DDBJ whole genome shotgun (WGS) entry which is preliminary data.</text>
</comment>
<dbReference type="EMBL" id="JACJTA010000020">
    <property type="protein sequence ID" value="MBD2605179.1"/>
    <property type="molecule type" value="Genomic_DNA"/>
</dbReference>
<organism evidence="5 6">
    <name type="scientific">Scytonema hofmannii FACHB-248</name>
    <dbReference type="NCBI Taxonomy" id="1842502"/>
    <lineage>
        <taxon>Bacteria</taxon>
        <taxon>Bacillati</taxon>
        <taxon>Cyanobacteriota</taxon>
        <taxon>Cyanophyceae</taxon>
        <taxon>Nostocales</taxon>
        <taxon>Scytonemataceae</taxon>
        <taxon>Scytonema</taxon>
    </lineage>
</organism>
<gene>
    <name evidence="5" type="ORF">H6G81_11705</name>
</gene>
<sequence length="283" mass="31903">MKEAWISKRRTLQLSGLTIDHHVSEPNELDFPGCNDHLLCLLLSDSNQQKMTRIGEQESEKSQIKGDFWICPAQISGLWAWDSTDESLMFVIDPLLLSRTAEEVSGLDASHVELLSTIGARNPHIQAIAHLFQAELDTGGIGGSLYSESLMQVLIIHLLRQYCTLQPKIQDITESLPIHRLQSVLDYIHSYLDRPLHLAELAAVAGMSQYHFCRVFKQSIGIAPYQYVLQQRMEKAKELLHQGKHKIAEISLLVGCNDQSRFAKQFKKHFGVTPGLLLGKKLP</sequence>
<evidence type="ECO:0000259" key="4">
    <source>
        <dbReference type="PROSITE" id="PS01124"/>
    </source>
</evidence>
<evidence type="ECO:0000256" key="3">
    <source>
        <dbReference type="ARBA" id="ARBA00023163"/>
    </source>
</evidence>
<dbReference type="SMART" id="SM00342">
    <property type="entry name" value="HTH_ARAC"/>
    <property type="match status" value="1"/>
</dbReference>
<feature type="domain" description="HTH araC/xylS-type" evidence="4">
    <location>
        <begin position="182"/>
        <end position="280"/>
    </location>
</feature>
<keyword evidence="6" id="KW-1185">Reference proteome</keyword>